<dbReference type="EMBL" id="QUAC01000404">
    <property type="protein sequence ID" value="REK85802.1"/>
    <property type="molecule type" value="Genomic_DNA"/>
</dbReference>
<evidence type="ECO:0000313" key="1">
    <source>
        <dbReference type="EMBL" id="REK85802.1"/>
    </source>
</evidence>
<accession>A0A371PTK4</accession>
<gene>
    <name evidence="1" type="ORF">DY245_36015</name>
</gene>
<comment type="caution">
    <text evidence="1">The sequence shown here is derived from an EMBL/GenBank/DDBJ whole genome shotgun (WGS) entry which is preliminary data.</text>
</comment>
<reference evidence="1 2" key="1">
    <citation type="submission" date="2018-08" db="EMBL/GenBank/DDBJ databases">
        <title>Streptomyces NEAU-D10 sp. nov., a novel Actinomycete isolated from soil.</title>
        <authorList>
            <person name="Jin L."/>
        </authorList>
    </citation>
    <scope>NUCLEOTIDE SEQUENCE [LARGE SCALE GENOMIC DNA]</scope>
    <source>
        <strain evidence="1 2">NEAU-D10</strain>
    </source>
</reference>
<dbReference type="RefSeq" id="WP_128511289.1">
    <property type="nucleotide sequence ID" value="NZ_QUAC01000404.1"/>
</dbReference>
<name>A0A371PTK4_STRIH</name>
<keyword evidence="2" id="KW-1185">Reference proteome</keyword>
<dbReference type="Proteomes" id="UP000262477">
    <property type="component" value="Unassembled WGS sequence"/>
</dbReference>
<evidence type="ECO:0000313" key="2">
    <source>
        <dbReference type="Proteomes" id="UP000262477"/>
    </source>
</evidence>
<dbReference type="AlphaFoldDB" id="A0A371PTK4"/>
<organism evidence="1 2">
    <name type="scientific">Streptomyces inhibens</name>
    <dbReference type="NCBI Taxonomy" id="2293571"/>
    <lineage>
        <taxon>Bacteria</taxon>
        <taxon>Bacillati</taxon>
        <taxon>Actinomycetota</taxon>
        <taxon>Actinomycetes</taxon>
        <taxon>Kitasatosporales</taxon>
        <taxon>Streptomycetaceae</taxon>
        <taxon>Streptomyces</taxon>
    </lineage>
</organism>
<sequence>MEAELVALATAGATMLVQQMATDGWAAVRGRMAAFLARRRGTADEEALEGELEVWRADLVAAQEEGDQDGVAGVTAAWRLRLRRLLREDPAAAAELRALLDEMAPERDRQTVREVHNTISGGVQHGPVIQAGVVSGDVTFPTPPNGPLTG</sequence>
<dbReference type="OrthoDB" id="3870696at2"/>
<proteinExistence type="predicted"/>
<protein>
    <submittedName>
        <fullName evidence="1">Uncharacterized protein</fullName>
    </submittedName>
</protein>